<dbReference type="PANTHER" id="PTHR30576:SF0">
    <property type="entry name" value="UNDECAPRENYL-PHOSPHATE N-ACETYLGALACTOSAMINYL 1-PHOSPHATE TRANSFERASE-RELATED"/>
    <property type="match status" value="1"/>
</dbReference>
<sequence>MVVGVLETLDEEPQITAGKRAFDVIFGLTLLPVLLPVMALIGLAILILDGAPVLFVSERMQSRWRSFDLHKFRTMRCCDCDAGVSGGDKEARITRTGRFLRRFRLDELPQIFNVIRGDISFVGPRPPLRSYVEQFPEVYAEVLRSRPGITGLATIVYHRHEERILAACLSAEETHKAYSDRCVPRKAKLDIIYRKNACLSLDLWLLARTVARA</sequence>
<feature type="domain" description="Bacterial sugar transferase" evidence="4">
    <location>
        <begin position="19"/>
        <end position="211"/>
    </location>
</feature>
<keyword evidence="3" id="KW-0472">Membrane</keyword>
<keyword evidence="6" id="KW-1185">Reference proteome</keyword>
<keyword evidence="3" id="KW-0812">Transmembrane</keyword>
<dbReference type="GO" id="GO:0016780">
    <property type="term" value="F:phosphotransferase activity, for other substituted phosphate groups"/>
    <property type="evidence" value="ECO:0007669"/>
    <property type="project" value="TreeGrafter"/>
</dbReference>
<dbReference type="Proteomes" id="UP000238392">
    <property type="component" value="Unassembled WGS sequence"/>
</dbReference>
<gene>
    <name evidence="5" type="ORF">CLV74_10387</name>
</gene>
<keyword evidence="5" id="KW-0808">Transferase</keyword>
<evidence type="ECO:0000313" key="5">
    <source>
        <dbReference type="EMBL" id="PRY91503.1"/>
    </source>
</evidence>
<evidence type="ECO:0000256" key="3">
    <source>
        <dbReference type="SAM" id="Phobius"/>
    </source>
</evidence>
<protein>
    <submittedName>
        <fullName evidence="5">Lipopolysaccharide/colanic/teichoic acid biosynthesis glycosyltransferase</fullName>
    </submittedName>
</protein>
<dbReference type="EMBL" id="PVTQ01000003">
    <property type="protein sequence ID" value="PRY91503.1"/>
    <property type="molecule type" value="Genomic_DNA"/>
</dbReference>
<dbReference type="AlphaFoldDB" id="A0A2T0WXR6"/>
<dbReference type="PANTHER" id="PTHR30576">
    <property type="entry name" value="COLANIC BIOSYNTHESIS UDP-GLUCOSE LIPID CARRIER TRANSFERASE"/>
    <property type="match status" value="1"/>
</dbReference>
<dbReference type="GO" id="GO:0000271">
    <property type="term" value="P:polysaccharide biosynthetic process"/>
    <property type="evidence" value="ECO:0007669"/>
    <property type="project" value="UniProtKB-KW"/>
</dbReference>
<organism evidence="5 6">
    <name type="scientific">Donghicola tyrosinivorans</name>
    <dbReference type="NCBI Taxonomy" id="1652492"/>
    <lineage>
        <taxon>Bacteria</taxon>
        <taxon>Pseudomonadati</taxon>
        <taxon>Pseudomonadota</taxon>
        <taxon>Alphaproteobacteria</taxon>
        <taxon>Rhodobacterales</taxon>
        <taxon>Roseobacteraceae</taxon>
        <taxon>Donghicola</taxon>
    </lineage>
</organism>
<keyword evidence="2" id="KW-0270">Exopolysaccharide synthesis</keyword>
<name>A0A2T0WXR6_9RHOB</name>
<comment type="caution">
    <text evidence="5">The sequence shown here is derived from an EMBL/GenBank/DDBJ whole genome shotgun (WGS) entry which is preliminary data.</text>
</comment>
<feature type="transmembrane region" description="Helical" evidence="3">
    <location>
        <begin position="33"/>
        <end position="56"/>
    </location>
</feature>
<evidence type="ECO:0000313" key="6">
    <source>
        <dbReference type="Proteomes" id="UP000238392"/>
    </source>
</evidence>
<accession>A0A2T0WXR6</accession>
<evidence type="ECO:0000256" key="1">
    <source>
        <dbReference type="ARBA" id="ARBA00006464"/>
    </source>
</evidence>
<dbReference type="Pfam" id="PF02397">
    <property type="entry name" value="Bac_transf"/>
    <property type="match status" value="1"/>
</dbReference>
<proteinExistence type="inferred from homology"/>
<dbReference type="OrthoDB" id="9808602at2"/>
<evidence type="ECO:0000256" key="2">
    <source>
        <dbReference type="ARBA" id="ARBA00023169"/>
    </source>
</evidence>
<dbReference type="InterPro" id="IPR003362">
    <property type="entry name" value="Bact_transf"/>
</dbReference>
<keyword evidence="3" id="KW-1133">Transmembrane helix</keyword>
<reference evidence="5 6" key="1">
    <citation type="submission" date="2018-03" db="EMBL/GenBank/DDBJ databases">
        <title>Genomic Encyclopedia of Archaeal and Bacterial Type Strains, Phase II (KMG-II): from individual species to whole genera.</title>
        <authorList>
            <person name="Goeker M."/>
        </authorList>
    </citation>
    <scope>NUCLEOTIDE SEQUENCE [LARGE SCALE GENOMIC DNA]</scope>
    <source>
        <strain evidence="5 6">DSM 100212</strain>
    </source>
</reference>
<evidence type="ECO:0000259" key="4">
    <source>
        <dbReference type="Pfam" id="PF02397"/>
    </source>
</evidence>
<comment type="similarity">
    <text evidence="1">Belongs to the bacterial sugar transferase family.</text>
</comment>